<keyword evidence="6 11" id="KW-0223">Dioxygenase</keyword>
<keyword evidence="10 11" id="KW-0539">Nucleus</keyword>
<feature type="binding site" evidence="11">
    <location>
        <position position="88"/>
    </location>
    <ligand>
        <name>Fe(2+)</name>
        <dbReference type="ChEBI" id="CHEBI:29033"/>
        <note>for iron-dependent acireductone dioxygenase activity</note>
    </ligand>
</feature>
<keyword evidence="7 11" id="KW-0560">Oxidoreductase</keyword>
<evidence type="ECO:0000256" key="9">
    <source>
        <dbReference type="ARBA" id="ARBA00023167"/>
    </source>
</evidence>
<feature type="binding site" evidence="11">
    <location>
        <position position="92"/>
    </location>
    <ligand>
        <name>Ni(2+)</name>
        <dbReference type="ChEBI" id="CHEBI:49786"/>
        <note>for nickel-dependent acireductone dioxygenase activity</note>
    </ligand>
</feature>
<dbReference type="FunFam" id="2.60.120.10:FF:000099">
    <property type="entry name" value="1,2-dihydroxy-3-keto-5-methylthiopentene dioxygenase"/>
    <property type="match status" value="1"/>
</dbReference>
<evidence type="ECO:0000256" key="11">
    <source>
        <dbReference type="HAMAP-Rule" id="MF_03154"/>
    </source>
</evidence>
<proteinExistence type="inferred from homology"/>
<comment type="caution">
    <text evidence="12">The sequence shown here is derived from an EMBL/GenBank/DDBJ whole genome shotgun (WGS) entry which is preliminary data.</text>
</comment>
<dbReference type="Gene3D" id="2.60.120.10">
    <property type="entry name" value="Jelly Rolls"/>
    <property type="match status" value="1"/>
</dbReference>
<dbReference type="Proteomes" id="UP000187013">
    <property type="component" value="Unassembled WGS sequence"/>
</dbReference>
<dbReference type="InterPro" id="IPR014710">
    <property type="entry name" value="RmlC-like_jellyroll"/>
</dbReference>
<comment type="cofactor">
    <cofactor evidence="11">
        <name>Fe(2+)</name>
        <dbReference type="ChEBI" id="CHEBI:29033"/>
    </cofactor>
    <cofactor evidence="11">
        <name>Ni(2+)</name>
        <dbReference type="ChEBI" id="CHEBI:49786"/>
    </cofactor>
    <text evidence="11">Binds either 1 Fe or Ni cation per monomer. Iron-binding promotes an acireductone dioxygenase reaction producing 2-keto-4-methylthiobutyrate, while nickel-binding promotes an acireductone dioxygenase reaction producing 3-(methylsulfanyl)propanoate.</text>
</comment>
<protein>
    <recommendedName>
        <fullName evidence="11">Acireductone dioxygenase</fullName>
    </recommendedName>
    <alternativeName>
        <fullName evidence="11">Acireductone dioxygenase (Fe(2+)-requiring)</fullName>
        <shortName evidence="11">ARD'</shortName>
        <shortName evidence="11">Fe-ARD</shortName>
        <ecNumber evidence="11">1.13.11.54</ecNumber>
    </alternativeName>
    <alternativeName>
        <fullName evidence="11">Acireductone dioxygenase (Ni(2+)-requiring)</fullName>
        <shortName evidence="11">ARD</shortName>
        <shortName evidence="11">Ni-ARD</shortName>
        <ecNumber evidence="11">1.13.11.53</ecNumber>
    </alternativeName>
</protein>
<dbReference type="UniPathway" id="UPA00904">
    <property type="reaction ID" value="UER00878"/>
</dbReference>
<reference evidence="12 13" key="1">
    <citation type="submission" date="2016-08" db="EMBL/GenBank/DDBJ databases">
        <title>Draft genome sequence of allopolyploid Zygosaccharomyces rouxii.</title>
        <authorList>
            <person name="Watanabe J."/>
            <person name="Uehara K."/>
            <person name="Mogi Y."/>
            <person name="Tsukioka Y."/>
        </authorList>
    </citation>
    <scope>NUCLEOTIDE SEQUENCE [LARGE SCALE GENOMIC DNA]</scope>
    <source>
        <strain evidence="12 13">NBRC 110957</strain>
    </source>
</reference>
<keyword evidence="9 11" id="KW-0486">Methionine biosynthesis</keyword>
<dbReference type="InterPro" id="IPR027496">
    <property type="entry name" value="ARD_euk"/>
</dbReference>
<comment type="function">
    <text evidence="11">Catalyzes 2 different reactions between oxygen and the acireductone 1,2-dihydroxy-3-keto-5-methylthiopentene (DHK-MTPene) depending upon the metal bound in the active site. Fe-containing acireductone dioxygenase (Fe-ARD) produces formate and 2-keto-4-methylthiobutyrate (KMTB), the alpha-ketoacid precursor of methionine in the methionine recycle pathway. Ni-containing acireductone dioxygenase (Ni-ARD) produces methylthiopropionate, carbon monoxide and formate, and does not lie on the methionine recycle pathway.</text>
</comment>
<evidence type="ECO:0000256" key="3">
    <source>
        <dbReference type="ARBA" id="ARBA00022596"/>
    </source>
</evidence>
<dbReference type="HAMAP" id="MF_03154">
    <property type="entry name" value="Salvage_MtnD_euk"/>
    <property type="match status" value="1"/>
</dbReference>
<organism evidence="12 13">
    <name type="scientific">Zygosaccharomyces rouxii</name>
    <dbReference type="NCBI Taxonomy" id="4956"/>
    <lineage>
        <taxon>Eukaryota</taxon>
        <taxon>Fungi</taxon>
        <taxon>Dikarya</taxon>
        <taxon>Ascomycota</taxon>
        <taxon>Saccharomycotina</taxon>
        <taxon>Saccharomycetes</taxon>
        <taxon>Saccharomycetales</taxon>
        <taxon>Saccharomycetaceae</taxon>
        <taxon>Zygosaccharomyces</taxon>
    </lineage>
</organism>
<evidence type="ECO:0000256" key="8">
    <source>
        <dbReference type="ARBA" id="ARBA00023004"/>
    </source>
</evidence>
<feature type="binding site" evidence="11">
    <location>
        <position position="88"/>
    </location>
    <ligand>
        <name>Ni(2+)</name>
        <dbReference type="ChEBI" id="CHEBI:49786"/>
        <note>for nickel-dependent acireductone dioxygenase activity</note>
    </ligand>
</feature>
<dbReference type="InterPro" id="IPR011051">
    <property type="entry name" value="RmlC_Cupin_sf"/>
</dbReference>
<dbReference type="GO" id="GO:0005506">
    <property type="term" value="F:iron ion binding"/>
    <property type="evidence" value="ECO:0007669"/>
    <property type="project" value="UniProtKB-UniRule"/>
</dbReference>
<evidence type="ECO:0000256" key="1">
    <source>
        <dbReference type="ARBA" id="ARBA00000428"/>
    </source>
</evidence>
<feature type="binding site" evidence="11">
    <location>
        <position position="92"/>
    </location>
    <ligand>
        <name>Fe(2+)</name>
        <dbReference type="ChEBI" id="CHEBI:29033"/>
        <note>for iron-dependent acireductone dioxygenase activity</note>
    </ligand>
</feature>
<evidence type="ECO:0000256" key="5">
    <source>
        <dbReference type="ARBA" id="ARBA00022723"/>
    </source>
</evidence>
<accession>A0A1Q3A4I3</accession>
<feature type="binding site" evidence="11">
    <location>
        <position position="86"/>
    </location>
    <ligand>
        <name>Fe(2+)</name>
        <dbReference type="ChEBI" id="CHEBI:29033"/>
        <note>for iron-dependent acireductone dioxygenase activity</note>
    </ligand>
</feature>
<comment type="catalytic activity">
    <reaction evidence="11">
        <text>1,2-dihydroxy-5-(methylsulfanyl)pent-1-en-3-one + O2 = 3-(methylsulfanyl)propanoate + CO + formate + 2 H(+)</text>
        <dbReference type="Rhea" id="RHEA:14161"/>
        <dbReference type="ChEBI" id="CHEBI:15378"/>
        <dbReference type="ChEBI" id="CHEBI:15379"/>
        <dbReference type="ChEBI" id="CHEBI:15740"/>
        <dbReference type="ChEBI" id="CHEBI:17245"/>
        <dbReference type="ChEBI" id="CHEBI:49016"/>
        <dbReference type="ChEBI" id="CHEBI:49252"/>
        <dbReference type="EC" id="1.13.11.53"/>
    </reaction>
</comment>
<feature type="binding site" evidence="11">
    <location>
        <position position="132"/>
    </location>
    <ligand>
        <name>Fe(2+)</name>
        <dbReference type="ChEBI" id="CHEBI:29033"/>
        <note>for iron-dependent acireductone dioxygenase activity</note>
    </ligand>
</feature>
<keyword evidence="3 11" id="KW-0533">Nickel</keyword>
<dbReference type="AlphaFoldDB" id="A0A1Q3A4I3"/>
<name>A0A1Q3A4I3_ZYGRO</name>
<dbReference type="EC" id="1.13.11.54" evidence="11"/>
<evidence type="ECO:0000256" key="7">
    <source>
        <dbReference type="ARBA" id="ARBA00023002"/>
    </source>
</evidence>
<dbReference type="GO" id="GO:0010308">
    <property type="term" value="F:acireductone dioxygenase (Ni2+-requiring) activity"/>
    <property type="evidence" value="ECO:0007669"/>
    <property type="project" value="UniProtKB-UniRule"/>
</dbReference>
<comment type="subcellular location">
    <subcellularLocation>
        <location evidence="11">Cytoplasm</location>
    </subcellularLocation>
    <subcellularLocation>
        <location evidence="11">Nucleus</location>
    </subcellularLocation>
</comment>
<feature type="binding site" evidence="11">
    <location>
        <position position="132"/>
    </location>
    <ligand>
        <name>Ni(2+)</name>
        <dbReference type="ChEBI" id="CHEBI:49786"/>
        <note>for nickel-dependent acireductone dioxygenase activity</note>
    </ligand>
</feature>
<sequence length="178" mass="20749">MVATYFFDDNNSVDFREPHYSGQDVTLEHLGKLGVLYKYLPSQSDVDSLAEERGYKNRDVVNLSPASFANDEEKLLEKLNVFYKEHLHEDEEIRYCLDGSGYFDIKDSTIDQWIRVRLDKHDLLIVPAGIFHRFTVTTDNYIKALRLFQDEPKWQAINKPEADQNPVRKNYLATLQSA</sequence>
<dbReference type="GO" id="GO:0016151">
    <property type="term" value="F:nickel cation binding"/>
    <property type="evidence" value="ECO:0007669"/>
    <property type="project" value="UniProtKB-UniRule"/>
</dbReference>
<comment type="similarity">
    <text evidence="11">Belongs to the acireductone dioxygenase (ARD) family.</text>
</comment>
<dbReference type="GO" id="GO:0005737">
    <property type="term" value="C:cytoplasm"/>
    <property type="evidence" value="ECO:0007669"/>
    <property type="project" value="UniProtKB-SubCell"/>
</dbReference>
<comment type="catalytic activity">
    <reaction evidence="1 11">
        <text>1,2-dihydroxy-5-(methylsulfanyl)pent-1-en-3-one + O2 = 4-methylsulfanyl-2-oxobutanoate + formate + 2 H(+)</text>
        <dbReference type="Rhea" id="RHEA:24504"/>
        <dbReference type="ChEBI" id="CHEBI:15378"/>
        <dbReference type="ChEBI" id="CHEBI:15379"/>
        <dbReference type="ChEBI" id="CHEBI:15740"/>
        <dbReference type="ChEBI" id="CHEBI:16723"/>
        <dbReference type="ChEBI" id="CHEBI:49252"/>
        <dbReference type="EC" id="1.13.11.54"/>
    </reaction>
</comment>
<dbReference type="CDD" id="cd02232">
    <property type="entry name" value="cupin_ARD"/>
    <property type="match status" value="1"/>
</dbReference>
<evidence type="ECO:0000256" key="4">
    <source>
        <dbReference type="ARBA" id="ARBA00022605"/>
    </source>
</evidence>
<evidence type="ECO:0000313" key="12">
    <source>
        <dbReference type="EMBL" id="GAV50624.1"/>
    </source>
</evidence>
<keyword evidence="2 11" id="KW-0963">Cytoplasm</keyword>
<dbReference type="GO" id="GO:0019509">
    <property type="term" value="P:L-methionine salvage from methylthioadenosine"/>
    <property type="evidence" value="ECO:0007669"/>
    <property type="project" value="UniProtKB-UniRule"/>
</dbReference>
<dbReference type="OrthoDB" id="1867259at2759"/>
<dbReference type="EC" id="1.13.11.53" evidence="11"/>
<evidence type="ECO:0000313" key="13">
    <source>
        <dbReference type="Proteomes" id="UP000187013"/>
    </source>
</evidence>
<evidence type="ECO:0000256" key="2">
    <source>
        <dbReference type="ARBA" id="ARBA00022490"/>
    </source>
</evidence>
<dbReference type="PANTHER" id="PTHR23418">
    <property type="entry name" value="ACIREDUCTONE DIOXYGENASE"/>
    <property type="match status" value="1"/>
</dbReference>
<evidence type="ECO:0000256" key="10">
    <source>
        <dbReference type="ARBA" id="ARBA00023242"/>
    </source>
</evidence>
<keyword evidence="4 11" id="KW-0028">Amino-acid biosynthesis</keyword>
<keyword evidence="5 11" id="KW-0479">Metal-binding</keyword>
<gene>
    <name evidence="11" type="primary">ADI1</name>
    <name evidence="12" type="ORF">ZYGR_0Z00470</name>
</gene>
<dbReference type="GO" id="GO:0010309">
    <property type="term" value="F:acireductone dioxygenase [iron(II)-requiring] activity"/>
    <property type="evidence" value="ECO:0007669"/>
    <property type="project" value="UniProtKB-UniRule"/>
</dbReference>
<dbReference type="Pfam" id="PF03079">
    <property type="entry name" value="ARD"/>
    <property type="match status" value="1"/>
</dbReference>
<dbReference type="GO" id="GO:0005634">
    <property type="term" value="C:nucleus"/>
    <property type="evidence" value="ECO:0007669"/>
    <property type="project" value="UniProtKB-SubCell"/>
</dbReference>
<dbReference type="EMBL" id="BDGX01000026">
    <property type="protein sequence ID" value="GAV50624.1"/>
    <property type="molecule type" value="Genomic_DNA"/>
</dbReference>
<comment type="pathway">
    <text evidence="11">Amino-acid biosynthesis; L-methionine biosynthesis via salvage pathway; L-methionine from S-methyl-5-thio-alpha-D-ribose 1-phosphate: step 5/6.</text>
</comment>
<dbReference type="SUPFAM" id="SSF51182">
    <property type="entry name" value="RmlC-like cupins"/>
    <property type="match status" value="1"/>
</dbReference>
<evidence type="ECO:0000256" key="6">
    <source>
        <dbReference type="ARBA" id="ARBA00022964"/>
    </source>
</evidence>
<feature type="binding site" evidence="11">
    <location>
        <position position="86"/>
    </location>
    <ligand>
        <name>Ni(2+)</name>
        <dbReference type="ChEBI" id="CHEBI:49786"/>
        <note>for nickel-dependent acireductone dioxygenase activity</note>
    </ligand>
</feature>
<dbReference type="PANTHER" id="PTHR23418:SF0">
    <property type="entry name" value="ACIREDUCTONE DIOXYGENASE"/>
    <property type="match status" value="1"/>
</dbReference>
<dbReference type="eggNOG" id="KOG2107">
    <property type="taxonomic scope" value="Eukaryota"/>
</dbReference>
<keyword evidence="8 11" id="KW-0408">Iron</keyword>
<dbReference type="InterPro" id="IPR004313">
    <property type="entry name" value="ARD"/>
</dbReference>